<evidence type="ECO:0000259" key="4">
    <source>
        <dbReference type="PROSITE" id="PS51085"/>
    </source>
</evidence>
<dbReference type="InterPro" id="IPR017896">
    <property type="entry name" value="4Fe4S_Fe-S-bd"/>
</dbReference>
<feature type="domain" description="4Fe-4S ferredoxin-type" evidence="5">
    <location>
        <begin position="141"/>
        <end position="170"/>
    </location>
</feature>
<dbReference type="EMBL" id="BSDY01000032">
    <property type="protein sequence ID" value="GLI58054.1"/>
    <property type="molecule type" value="Genomic_DNA"/>
</dbReference>
<evidence type="ECO:0008006" key="8">
    <source>
        <dbReference type="Google" id="ProtNLM"/>
    </source>
</evidence>
<evidence type="ECO:0000256" key="3">
    <source>
        <dbReference type="ARBA" id="ARBA00023014"/>
    </source>
</evidence>
<accession>A0A9W6LPI7</accession>
<dbReference type="PROSITE" id="PS00198">
    <property type="entry name" value="4FE4S_FER_1"/>
    <property type="match status" value="1"/>
</dbReference>
<dbReference type="PROSITE" id="PS51379">
    <property type="entry name" value="4FE4S_FER_2"/>
    <property type="match status" value="1"/>
</dbReference>
<proteinExistence type="predicted"/>
<gene>
    <name evidence="6" type="ORF">PM10SUCC1_35680</name>
</gene>
<protein>
    <recommendedName>
        <fullName evidence="8">2Fe-2S iron-sulfur cluster binding domain-containing protein</fullName>
    </recommendedName>
</protein>
<reference evidence="6" key="1">
    <citation type="submission" date="2022-12" db="EMBL/GenBank/DDBJ databases">
        <title>Reference genome sequencing for broad-spectrum identification of bacterial and archaeal isolates by mass spectrometry.</title>
        <authorList>
            <person name="Sekiguchi Y."/>
            <person name="Tourlousse D.M."/>
        </authorList>
    </citation>
    <scope>NUCLEOTIDE SEQUENCE</scope>
    <source>
        <strain evidence="6">10succ1</strain>
    </source>
</reference>
<dbReference type="CDD" id="cd00207">
    <property type="entry name" value="fer2"/>
    <property type="match status" value="1"/>
</dbReference>
<dbReference type="Pfam" id="PF00111">
    <property type="entry name" value="Fer2"/>
    <property type="match status" value="1"/>
</dbReference>
<dbReference type="RefSeq" id="WP_281837727.1">
    <property type="nucleotide sequence ID" value="NZ_BSDY01000032.1"/>
</dbReference>
<dbReference type="GO" id="GO:0046872">
    <property type="term" value="F:metal ion binding"/>
    <property type="evidence" value="ECO:0007669"/>
    <property type="project" value="UniProtKB-KW"/>
</dbReference>
<name>A0A9W6LPI7_9FUSO</name>
<dbReference type="SUPFAM" id="SSF54292">
    <property type="entry name" value="2Fe-2S ferredoxin-like"/>
    <property type="match status" value="1"/>
</dbReference>
<dbReference type="Proteomes" id="UP001144471">
    <property type="component" value="Unassembled WGS sequence"/>
</dbReference>
<evidence type="ECO:0000313" key="6">
    <source>
        <dbReference type="EMBL" id="GLI58054.1"/>
    </source>
</evidence>
<dbReference type="InterPro" id="IPR001041">
    <property type="entry name" value="2Fe-2S_ferredoxin-type"/>
</dbReference>
<dbReference type="AlphaFoldDB" id="A0A9W6LPI7"/>
<dbReference type="SUPFAM" id="SSF46548">
    <property type="entry name" value="alpha-helical ferredoxin"/>
    <property type="match status" value="1"/>
</dbReference>
<dbReference type="InterPro" id="IPR006058">
    <property type="entry name" value="2Fe2S_fd_BS"/>
</dbReference>
<evidence type="ECO:0000259" key="5">
    <source>
        <dbReference type="PROSITE" id="PS51379"/>
    </source>
</evidence>
<keyword evidence="1" id="KW-0479">Metal-binding</keyword>
<dbReference type="Gene3D" id="3.30.70.20">
    <property type="match status" value="1"/>
</dbReference>
<evidence type="ECO:0000313" key="7">
    <source>
        <dbReference type="Proteomes" id="UP001144471"/>
    </source>
</evidence>
<dbReference type="GO" id="GO:0051537">
    <property type="term" value="F:2 iron, 2 sulfur cluster binding"/>
    <property type="evidence" value="ECO:0007669"/>
    <property type="project" value="InterPro"/>
</dbReference>
<keyword evidence="7" id="KW-1185">Reference proteome</keyword>
<organism evidence="6 7">
    <name type="scientific">Propionigenium maris DSM 9537</name>
    <dbReference type="NCBI Taxonomy" id="1123000"/>
    <lineage>
        <taxon>Bacteria</taxon>
        <taxon>Fusobacteriati</taxon>
        <taxon>Fusobacteriota</taxon>
        <taxon>Fusobacteriia</taxon>
        <taxon>Fusobacteriales</taxon>
        <taxon>Fusobacteriaceae</taxon>
        <taxon>Propionigenium</taxon>
    </lineage>
</organism>
<dbReference type="PROSITE" id="PS51085">
    <property type="entry name" value="2FE2S_FER_2"/>
    <property type="match status" value="1"/>
</dbReference>
<dbReference type="Pfam" id="PF12838">
    <property type="entry name" value="Fer4_7"/>
    <property type="match status" value="1"/>
</dbReference>
<feature type="domain" description="2Fe-2S ferredoxin-type" evidence="4">
    <location>
        <begin position="5"/>
        <end position="83"/>
    </location>
</feature>
<keyword evidence="3" id="KW-0411">Iron-sulfur</keyword>
<comment type="caution">
    <text evidence="6">The sequence shown here is derived from an EMBL/GenBank/DDBJ whole genome shotgun (WGS) entry which is preliminary data.</text>
</comment>
<keyword evidence="2" id="KW-0408">Iron</keyword>
<dbReference type="InterPro" id="IPR017900">
    <property type="entry name" value="4Fe4S_Fe_S_CS"/>
</dbReference>
<dbReference type="InterPro" id="IPR036010">
    <property type="entry name" value="2Fe-2S_ferredoxin-like_sf"/>
</dbReference>
<evidence type="ECO:0000256" key="1">
    <source>
        <dbReference type="ARBA" id="ARBA00022723"/>
    </source>
</evidence>
<evidence type="ECO:0000256" key="2">
    <source>
        <dbReference type="ARBA" id="ARBA00023004"/>
    </source>
</evidence>
<sequence length="226" mass="25377">MSKREMVDVYILGKKYSVPSSLTIMDSMEYAGYRLTKGCGCRSGFCGACATIYRSKGEKELKVALACQTTVEEGMYFTQLPFFPGEKSSYNIEELEPSADVMGELYPEIYSCIGCNSCTKGCSQDLNVMQYIAYAQRGDLERCSHESFDCVACGICASRCPANITHYNVGLLARRLTGKYIAPETEHLKVRVEEVEAGEHDEALMEMKDRSIEELKELYNNRDISR</sequence>
<dbReference type="PROSITE" id="PS00197">
    <property type="entry name" value="2FE2S_FER_1"/>
    <property type="match status" value="1"/>
</dbReference>